<evidence type="ECO:0000313" key="1">
    <source>
        <dbReference type="EMBL" id="PWA75740.1"/>
    </source>
</evidence>
<name>A0A2U1NQL1_ARTAN</name>
<dbReference type="EMBL" id="PKPP01002361">
    <property type="protein sequence ID" value="PWA75740.1"/>
    <property type="molecule type" value="Genomic_DNA"/>
</dbReference>
<proteinExistence type="predicted"/>
<reference evidence="1 2" key="1">
    <citation type="journal article" date="2018" name="Mol. Plant">
        <title>The genome of Artemisia annua provides insight into the evolution of Asteraceae family and artemisinin biosynthesis.</title>
        <authorList>
            <person name="Shen Q."/>
            <person name="Zhang L."/>
            <person name="Liao Z."/>
            <person name="Wang S."/>
            <person name="Yan T."/>
            <person name="Shi P."/>
            <person name="Liu M."/>
            <person name="Fu X."/>
            <person name="Pan Q."/>
            <person name="Wang Y."/>
            <person name="Lv Z."/>
            <person name="Lu X."/>
            <person name="Zhang F."/>
            <person name="Jiang W."/>
            <person name="Ma Y."/>
            <person name="Chen M."/>
            <person name="Hao X."/>
            <person name="Li L."/>
            <person name="Tang Y."/>
            <person name="Lv G."/>
            <person name="Zhou Y."/>
            <person name="Sun X."/>
            <person name="Brodelius P.E."/>
            <person name="Rose J.K.C."/>
            <person name="Tang K."/>
        </authorList>
    </citation>
    <scope>NUCLEOTIDE SEQUENCE [LARGE SCALE GENOMIC DNA]</scope>
    <source>
        <strain evidence="2">cv. Huhao1</strain>
        <tissue evidence="1">Leaf</tissue>
    </source>
</reference>
<dbReference type="GO" id="GO:0016301">
    <property type="term" value="F:kinase activity"/>
    <property type="evidence" value="ECO:0007669"/>
    <property type="project" value="UniProtKB-KW"/>
</dbReference>
<dbReference type="OrthoDB" id="1741734at2759"/>
<evidence type="ECO:0000313" key="2">
    <source>
        <dbReference type="Proteomes" id="UP000245207"/>
    </source>
</evidence>
<protein>
    <submittedName>
        <fullName evidence="1">Histidine kinase 5</fullName>
    </submittedName>
</protein>
<organism evidence="1 2">
    <name type="scientific">Artemisia annua</name>
    <name type="common">Sweet wormwood</name>
    <dbReference type="NCBI Taxonomy" id="35608"/>
    <lineage>
        <taxon>Eukaryota</taxon>
        <taxon>Viridiplantae</taxon>
        <taxon>Streptophyta</taxon>
        <taxon>Embryophyta</taxon>
        <taxon>Tracheophyta</taxon>
        <taxon>Spermatophyta</taxon>
        <taxon>Magnoliopsida</taxon>
        <taxon>eudicotyledons</taxon>
        <taxon>Gunneridae</taxon>
        <taxon>Pentapetalae</taxon>
        <taxon>asterids</taxon>
        <taxon>campanulids</taxon>
        <taxon>Asterales</taxon>
        <taxon>Asteraceae</taxon>
        <taxon>Asteroideae</taxon>
        <taxon>Anthemideae</taxon>
        <taxon>Artemisiinae</taxon>
        <taxon>Artemisia</taxon>
    </lineage>
</organism>
<gene>
    <name evidence="1" type="ORF">CTI12_AA240380</name>
</gene>
<keyword evidence="1" id="KW-0808">Transferase</keyword>
<keyword evidence="1" id="KW-0418">Kinase</keyword>
<accession>A0A2U1NQL1</accession>
<comment type="caution">
    <text evidence="1">The sequence shown here is derived from an EMBL/GenBank/DDBJ whole genome shotgun (WGS) entry which is preliminary data.</text>
</comment>
<dbReference type="AlphaFoldDB" id="A0A2U1NQL1"/>
<keyword evidence="2" id="KW-1185">Reference proteome</keyword>
<dbReference type="STRING" id="35608.A0A2U1NQL1"/>
<sequence>MYVEPVFSDAGEKTGINYVGMEITDQVKKREKMVKLREGKKLGRVKLINRFSNVLWLHLGSRMPLPFLVLNYNGYLGDCVLFDL</sequence>
<dbReference type="Proteomes" id="UP000245207">
    <property type="component" value="Unassembled WGS sequence"/>
</dbReference>